<proteinExistence type="predicted"/>
<evidence type="ECO:0000313" key="2">
    <source>
        <dbReference type="Proteomes" id="UP000504630"/>
    </source>
</evidence>
<organism evidence="2 3">
    <name type="scientific">Cottoperca gobio</name>
    <name type="common">Frogmouth</name>
    <name type="synonym">Aphritis gobio</name>
    <dbReference type="NCBI Taxonomy" id="56716"/>
    <lineage>
        <taxon>Eukaryota</taxon>
        <taxon>Metazoa</taxon>
        <taxon>Chordata</taxon>
        <taxon>Craniata</taxon>
        <taxon>Vertebrata</taxon>
        <taxon>Euteleostomi</taxon>
        <taxon>Actinopterygii</taxon>
        <taxon>Neopterygii</taxon>
        <taxon>Teleostei</taxon>
        <taxon>Neoteleostei</taxon>
        <taxon>Acanthomorphata</taxon>
        <taxon>Eupercaria</taxon>
        <taxon>Perciformes</taxon>
        <taxon>Notothenioidei</taxon>
        <taxon>Bovichtidae</taxon>
        <taxon>Cottoperca</taxon>
    </lineage>
</organism>
<feature type="transmembrane region" description="Helical" evidence="1">
    <location>
        <begin position="134"/>
        <end position="157"/>
    </location>
</feature>
<dbReference type="GeneID" id="115014622"/>
<feature type="transmembrane region" description="Helical" evidence="1">
    <location>
        <begin position="60"/>
        <end position="81"/>
    </location>
</feature>
<reference evidence="3" key="1">
    <citation type="submission" date="2025-08" db="UniProtKB">
        <authorList>
            <consortium name="RefSeq"/>
        </authorList>
    </citation>
    <scope>IDENTIFICATION</scope>
</reference>
<dbReference type="InParanoid" id="A0A6J2QJ69"/>
<accession>A0A6J2QJ69</accession>
<sequence>MEGTQSITRARTTGKDGNQVASKPLHRFIQNEPKTLGIVILIFGCAEILIGFRMDHLSSVGIYAPFWQGALFLICGYLSIYTEIHPSKKMVTVCLAMYVASLFGIIVSVGYRIHLVSYYAYIHYIEMILVIESIFITSSLLVSGILIFLCVIARLALKSTRTQVIVQHFPPPPSDTTAN</sequence>
<evidence type="ECO:0000256" key="1">
    <source>
        <dbReference type="SAM" id="Phobius"/>
    </source>
</evidence>
<dbReference type="AlphaFoldDB" id="A0A6J2QJ69"/>
<protein>
    <submittedName>
        <fullName evidence="3">Membrane-spanning 4-domains subfamily A member 4D-like</fullName>
    </submittedName>
</protein>
<name>A0A6J2QJ69_COTGO</name>
<evidence type="ECO:0000313" key="3">
    <source>
        <dbReference type="RefSeq" id="XP_029297485.1"/>
    </source>
</evidence>
<keyword evidence="1" id="KW-1133">Transmembrane helix</keyword>
<dbReference type="RefSeq" id="XP_029297485.1">
    <property type="nucleotide sequence ID" value="XM_029441625.1"/>
</dbReference>
<dbReference type="KEGG" id="cgob:115014622"/>
<gene>
    <name evidence="3" type="primary">LOC115014622</name>
</gene>
<feature type="transmembrane region" description="Helical" evidence="1">
    <location>
        <begin position="35"/>
        <end position="54"/>
    </location>
</feature>
<feature type="transmembrane region" description="Helical" evidence="1">
    <location>
        <begin position="93"/>
        <end position="114"/>
    </location>
</feature>
<keyword evidence="1" id="KW-0472">Membrane</keyword>
<keyword evidence="2" id="KW-1185">Reference proteome</keyword>
<keyword evidence="1" id="KW-0812">Transmembrane</keyword>
<dbReference type="Proteomes" id="UP000504630">
    <property type="component" value="Chromosome 10"/>
</dbReference>
<dbReference type="OrthoDB" id="10071849at2759"/>